<dbReference type="KEGG" id="jre:118348515"/>
<dbReference type="Proteomes" id="UP000235220">
    <property type="component" value="Chromosome 5"/>
</dbReference>
<reference evidence="5" key="1">
    <citation type="submission" date="2025-08" db="UniProtKB">
        <authorList>
            <consortium name="RefSeq"/>
        </authorList>
    </citation>
    <scope>IDENTIFICATION</scope>
    <source>
        <tissue evidence="5">Leaves</tissue>
    </source>
</reference>
<feature type="transmembrane region" description="Helical" evidence="2">
    <location>
        <begin position="97"/>
        <end position="116"/>
    </location>
</feature>
<evidence type="ECO:0000256" key="2">
    <source>
        <dbReference type="SAM" id="Phobius"/>
    </source>
</evidence>
<protein>
    <submittedName>
        <fullName evidence="5">Uncharacterized protein LOC118348515</fullName>
    </submittedName>
</protein>
<dbReference type="PANTHER" id="PTHR35718">
    <property type="entry name" value="EXPRESSED PROTEIN"/>
    <property type="match status" value="1"/>
</dbReference>
<evidence type="ECO:0000313" key="5">
    <source>
        <dbReference type="RefSeq" id="XP_035546282.1"/>
    </source>
</evidence>
<evidence type="ECO:0000256" key="1">
    <source>
        <dbReference type="SAM" id="MobiDB-lite"/>
    </source>
</evidence>
<dbReference type="RefSeq" id="XP_035546282.1">
    <property type="nucleotide sequence ID" value="XM_035690389.1"/>
</dbReference>
<evidence type="ECO:0000313" key="4">
    <source>
        <dbReference type="Proteomes" id="UP000235220"/>
    </source>
</evidence>
<proteinExistence type="predicted"/>
<dbReference type="AlphaFoldDB" id="A0A6P9EUK7"/>
<feature type="chain" id="PRO_5027574832" evidence="3">
    <location>
        <begin position="24"/>
        <end position="117"/>
    </location>
</feature>
<dbReference type="FunCoup" id="A0A6P9EUK7">
    <property type="interactions" value="672"/>
</dbReference>
<gene>
    <name evidence="5" type="primary">LOC118348515</name>
</gene>
<dbReference type="InParanoid" id="A0A6P9EUK7"/>
<organism evidence="4 5">
    <name type="scientific">Juglans regia</name>
    <name type="common">English walnut</name>
    <dbReference type="NCBI Taxonomy" id="51240"/>
    <lineage>
        <taxon>Eukaryota</taxon>
        <taxon>Viridiplantae</taxon>
        <taxon>Streptophyta</taxon>
        <taxon>Embryophyta</taxon>
        <taxon>Tracheophyta</taxon>
        <taxon>Spermatophyta</taxon>
        <taxon>Magnoliopsida</taxon>
        <taxon>eudicotyledons</taxon>
        <taxon>Gunneridae</taxon>
        <taxon>Pentapetalae</taxon>
        <taxon>rosids</taxon>
        <taxon>fabids</taxon>
        <taxon>Fagales</taxon>
        <taxon>Juglandaceae</taxon>
        <taxon>Juglans</taxon>
    </lineage>
</organism>
<keyword evidence="2" id="KW-0472">Membrane</keyword>
<evidence type="ECO:0000256" key="3">
    <source>
        <dbReference type="SAM" id="SignalP"/>
    </source>
</evidence>
<dbReference type="PANTHER" id="PTHR35718:SF1">
    <property type="entry name" value="EXPRESSED PROTEIN"/>
    <property type="match status" value="1"/>
</dbReference>
<feature type="signal peptide" evidence="3">
    <location>
        <begin position="1"/>
        <end position="23"/>
    </location>
</feature>
<dbReference type="OrthoDB" id="1929763at2759"/>
<accession>A0A6P9EUK7</accession>
<keyword evidence="2" id="KW-0812">Transmembrane</keyword>
<keyword evidence="2" id="KW-1133">Transmembrane helix</keyword>
<sequence>MSPMVSFLLIFSCMITILSIARAQDRAHGVAYESPMAFSPSAYHFFHPNTSQDSDTKDHCSPSNCTSLPVAAEPRVTEAAQENESSASNSQQGRSRVAAGVIAGIASGLAFAVLGFA</sequence>
<feature type="compositionally biased region" description="Low complexity" evidence="1">
    <location>
        <begin position="78"/>
        <end position="94"/>
    </location>
</feature>
<dbReference type="GeneID" id="118348515"/>
<keyword evidence="3" id="KW-0732">Signal</keyword>
<keyword evidence="4" id="KW-1185">Reference proteome</keyword>
<name>A0A6P9EUK7_JUGRE</name>
<feature type="region of interest" description="Disordered" evidence="1">
    <location>
        <begin position="74"/>
        <end position="94"/>
    </location>
</feature>